<dbReference type="PANTHER" id="PTHR46388">
    <property type="entry name" value="NHL REPEAT-CONTAINING PROTEIN 2"/>
    <property type="match status" value="1"/>
</dbReference>
<dbReference type="EMBL" id="NCKV01003982">
    <property type="protein sequence ID" value="RWS25183.1"/>
    <property type="molecule type" value="Genomic_DNA"/>
</dbReference>
<dbReference type="SUPFAM" id="SSF101898">
    <property type="entry name" value="NHL repeat"/>
    <property type="match status" value="1"/>
</dbReference>
<dbReference type="OrthoDB" id="273823at2759"/>
<dbReference type="InterPro" id="IPR001258">
    <property type="entry name" value="NHL_repeat"/>
</dbReference>
<dbReference type="InterPro" id="IPR012336">
    <property type="entry name" value="Thioredoxin-like_fold"/>
</dbReference>
<reference evidence="3 4" key="1">
    <citation type="journal article" date="2018" name="Gigascience">
        <title>Genomes of trombidid mites reveal novel predicted allergens and laterally-transferred genes associated with secondary metabolism.</title>
        <authorList>
            <person name="Dong X."/>
            <person name="Chaisiri K."/>
            <person name="Xia D."/>
            <person name="Armstrong S.D."/>
            <person name="Fang Y."/>
            <person name="Donnelly M.J."/>
            <person name="Kadowaki T."/>
            <person name="McGarry J.W."/>
            <person name="Darby A.C."/>
            <person name="Makepeace B.L."/>
        </authorList>
    </citation>
    <scope>NUCLEOTIDE SEQUENCE [LARGE SCALE GENOMIC DNA]</scope>
    <source>
        <strain evidence="3">UoL-UT</strain>
    </source>
</reference>
<dbReference type="InterPro" id="IPR011042">
    <property type="entry name" value="6-blade_b-propeller_TolB-like"/>
</dbReference>
<comment type="caution">
    <text evidence="3">The sequence shown here is derived from an EMBL/GenBank/DDBJ whole genome shotgun (WGS) entry which is preliminary data.</text>
</comment>
<protein>
    <submittedName>
        <fullName evidence="3">NHL repeat-containing protein 2-like protein</fullName>
    </submittedName>
</protein>
<evidence type="ECO:0000259" key="2">
    <source>
        <dbReference type="Pfam" id="PF13905"/>
    </source>
</evidence>
<dbReference type="Proteomes" id="UP000288716">
    <property type="component" value="Unassembled WGS sequence"/>
</dbReference>
<gene>
    <name evidence="3" type="ORF">B4U80_07423</name>
</gene>
<dbReference type="Pfam" id="PF01436">
    <property type="entry name" value="NHL"/>
    <property type="match status" value="2"/>
</dbReference>
<dbReference type="PANTHER" id="PTHR46388:SF2">
    <property type="entry name" value="NHL REPEAT-CONTAINING PROTEIN 2"/>
    <property type="match status" value="1"/>
</dbReference>
<accession>A0A443SCB3</accession>
<evidence type="ECO:0000256" key="1">
    <source>
        <dbReference type="ARBA" id="ARBA00022737"/>
    </source>
</evidence>
<dbReference type="Gene3D" id="2.120.10.30">
    <property type="entry name" value="TolB, C-terminal domain"/>
    <property type="match status" value="3"/>
</dbReference>
<sequence>MYNNRYFVDVEWVDCEAKSCPLNTSDCIVVVDFFTYCCINCLHILPILKEIENEFCEKKAFVVIGVHSAKFQNEKVSSHIKQAIEKYNITHPVINDANCQLWSAMSISCWPTVLILGPGNRVFFYLIGENNISKWLRLYCNVLYNFYEQKGHFSSKSFSVLAVKNFIDKKRNLRFPAKISLSPNQCFIAISDSGNNRILIVDLSGKVIHVIGSSEAALKDDHFSKAAFNQPQGVAWLSEDILFVADTNNHCIRKIIVSQERVETIASNHSCNGGESEEMCKIVSPWDLCVVDKNKVFIAMAGSHQICVLCLTEKCDVFDKLFSSGQCHTFAGSGREENRNNRYPLKAAFAQPSGIVYSEQHTSLFVADSESSTIRRVYLKTGSVENVVGGSRDPLDLFAFGDKDAKAFDVRLQHPLGIAISPYDDSLFVADSYNHKIKQIDLKTRDCITMAGTGISGNNCNCSPLQASFNEPNGICVLEKENILLVCDTNNHCIKKIDLIENHVSLFDVLFEKKAHIADNFDNDVIELMTRRVSHRSEIAFEIDLKFAENVHQTDDMQHIVRLSISGQ</sequence>
<dbReference type="SUPFAM" id="SSF52833">
    <property type="entry name" value="Thioredoxin-like"/>
    <property type="match status" value="1"/>
</dbReference>
<organism evidence="3 4">
    <name type="scientific">Leptotrombidium deliense</name>
    <dbReference type="NCBI Taxonomy" id="299467"/>
    <lineage>
        <taxon>Eukaryota</taxon>
        <taxon>Metazoa</taxon>
        <taxon>Ecdysozoa</taxon>
        <taxon>Arthropoda</taxon>
        <taxon>Chelicerata</taxon>
        <taxon>Arachnida</taxon>
        <taxon>Acari</taxon>
        <taxon>Acariformes</taxon>
        <taxon>Trombidiformes</taxon>
        <taxon>Prostigmata</taxon>
        <taxon>Anystina</taxon>
        <taxon>Parasitengona</taxon>
        <taxon>Trombiculoidea</taxon>
        <taxon>Trombiculidae</taxon>
        <taxon>Leptotrombidium</taxon>
    </lineage>
</organism>
<dbReference type="AlphaFoldDB" id="A0A443SCB3"/>
<dbReference type="STRING" id="299467.A0A443SCB3"/>
<dbReference type="Gene3D" id="3.40.30.10">
    <property type="entry name" value="Glutaredoxin"/>
    <property type="match status" value="1"/>
</dbReference>
<name>A0A443SCB3_9ACAR</name>
<evidence type="ECO:0000313" key="3">
    <source>
        <dbReference type="EMBL" id="RWS25183.1"/>
    </source>
</evidence>
<dbReference type="InterPro" id="IPR036249">
    <property type="entry name" value="Thioredoxin-like_sf"/>
</dbReference>
<dbReference type="VEuPathDB" id="VectorBase:LDEU006857"/>
<keyword evidence="4" id="KW-1185">Reference proteome</keyword>
<evidence type="ECO:0000313" key="4">
    <source>
        <dbReference type="Proteomes" id="UP000288716"/>
    </source>
</evidence>
<proteinExistence type="predicted"/>
<dbReference type="Pfam" id="PF13905">
    <property type="entry name" value="Thioredoxin_8"/>
    <property type="match status" value="1"/>
</dbReference>
<feature type="domain" description="Thioredoxin-like fold" evidence="2">
    <location>
        <begin position="28"/>
        <end position="122"/>
    </location>
</feature>
<keyword evidence="1" id="KW-0677">Repeat</keyword>